<feature type="domain" description="B box-type" evidence="10">
    <location>
        <begin position="1"/>
        <end position="47"/>
    </location>
</feature>
<feature type="region of interest" description="Disordered" evidence="9">
    <location>
        <begin position="118"/>
        <end position="144"/>
    </location>
</feature>
<evidence type="ECO:0000256" key="5">
    <source>
        <dbReference type="ARBA" id="ARBA00023015"/>
    </source>
</evidence>
<evidence type="ECO:0000256" key="9">
    <source>
        <dbReference type="SAM" id="MobiDB-lite"/>
    </source>
</evidence>
<keyword evidence="3" id="KW-0677">Repeat</keyword>
<proteinExistence type="predicted"/>
<dbReference type="Proteomes" id="UP001497444">
    <property type="component" value="Chromosome 8"/>
</dbReference>
<dbReference type="CDD" id="cd19821">
    <property type="entry name" value="Bbox1_BBX-like"/>
    <property type="match status" value="2"/>
</dbReference>
<evidence type="ECO:0000313" key="12">
    <source>
        <dbReference type="Proteomes" id="UP001497444"/>
    </source>
</evidence>
<evidence type="ECO:0000256" key="2">
    <source>
        <dbReference type="ARBA" id="ARBA00022723"/>
    </source>
</evidence>
<feature type="region of interest" description="Disordered" evidence="9">
    <location>
        <begin position="255"/>
        <end position="275"/>
    </location>
</feature>
<keyword evidence="12" id="KW-1185">Reference proteome</keyword>
<evidence type="ECO:0000256" key="1">
    <source>
        <dbReference type="ARBA" id="ARBA00004123"/>
    </source>
</evidence>
<feature type="compositionally biased region" description="Polar residues" evidence="9">
    <location>
        <begin position="129"/>
        <end position="144"/>
    </location>
</feature>
<organism evidence="11 12">
    <name type="scientific">Sphagnum jensenii</name>
    <dbReference type="NCBI Taxonomy" id="128206"/>
    <lineage>
        <taxon>Eukaryota</taxon>
        <taxon>Viridiplantae</taxon>
        <taxon>Streptophyta</taxon>
        <taxon>Embryophyta</taxon>
        <taxon>Bryophyta</taxon>
        <taxon>Sphagnophytina</taxon>
        <taxon>Sphagnopsida</taxon>
        <taxon>Sphagnales</taxon>
        <taxon>Sphagnaceae</taxon>
        <taxon>Sphagnum</taxon>
    </lineage>
</organism>
<dbReference type="InterPro" id="IPR051979">
    <property type="entry name" value="B-box_zinc_finger"/>
</dbReference>
<comment type="subcellular location">
    <subcellularLocation>
        <location evidence="1">Nucleus</location>
    </subcellularLocation>
</comment>
<dbReference type="Gene3D" id="3.30.160.60">
    <property type="entry name" value="Classic Zinc Finger"/>
    <property type="match status" value="1"/>
</dbReference>
<sequence length="275" mass="30047">MKIQCDVCERSKATVICCADEAALCTECDKRVHTANKLANKHQRIPFLAPTDAPRCDICQEKSGFFFCVDDRALLCRNCDLSIHSANSLSSNHKRFLIPGIQVALMAVTVHEVTEAAPQETPQYGLPSSKMSNPKAQRSPESLSKSSITEFLTDAASGWRVDELLNLADLSEGYSAANLGSSKTNLASFGDFDWTADLSLFEEESFHEVPQLPSPPATSGLYRSTRMAGSIKNSKQDVALVPDLGDAFVVPDLHLDASPPPSPPRLKQRRSCYDI</sequence>
<evidence type="ECO:0000256" key="4">
    <source>
        <dbReference type="ARBA" id="ARBA00022833"/>
    </source>
</evidence>
<dbReference type="PANTHER" id="PTHR31832">
    <property type="entry name" value="B-BOX ZINC FINGER PROTEIN 22"/>
    <property type="match status" value="1"/>
</dbReference>
<name>A0ABP0XG05_9BRYO</name>
<dbReference type="PROSITE" id="PS50119">
    <property type="entry name" value="ZF_BBOX"/>
    <property type="match status" value="2"/>
</dbReference>
<dbReference type="EMBL" id="OZ020103">
    <property type="protein sequence ID" value="CAK9277559.1"/>
    <property type="molecule type" value="Genomic_DNA"/>
</dbReference>
<evidence type="ECO:0000256" key="8">
    <source>
        <dbReference type="PROSITE-ProRule" id="PRU00024"/>
    </source>
</evidence>
<evidence type="ECO:0000256" key="7">
    <source>
        <dbReference type="ARBA" id="ARBA00023242"/>
    </source>
</evidence>
<gene>
    <name evidence="11" type="ORF">CSSPJE1EN1_LOCUS23037</name>
</gene>
<evidence type="ECO:0000256" key="3">
    <source>
        <dbReference type="ARBA" id="ARBA00022737"/>
    </source>
</evidence>
<dbReference type="SMART" id="SM00336">
    <property type="entry name" value="BBOX"/>
    <property type="match status" value="2"/>
</dbReference>
<feature type="domain" description="B box-type" evidence="10">
    <location>
        <begin position="51"/>
        <end position="98"/>
    </location>
</feature>
<dbReference type="InterPro" id="IPR049808">
    <property type="entry name" value="CONSTANS-like_Bbox1"/>
</dbReference>
<protein>
    <recommendedName>
        <fullName evidence="10">B box-type domain-containing protein</fullName>
    </recommendedName>
</protein>
<dbReference type="PANTHER" id="PTHR31832:SF63">
    <property type="entry name" value="B-BOX ZINC FINGER PROTEIN 23"/>
    <property type="match status" value="1"/>
</dbReference>
<evidence type="ECO:0000256" key="6">
    <source>
        <dbReference type="ARBA" id="ARBA00023163"/>
    </source>
</evidence>
<dbReference type="Pfam" id="PF00643">
    <property type="entry name" value="zf-B_box"/>
    <property type="match status" value="2"/>
</dbReference>
<reference evidence="11" key="1">
    <citation type="submission" date="2024-02" db="EMBL/GenBank/DDBJ databases">
        <authorList>
            <consortium name="ELIXIR-Norway"/>
            <consortium name="Elixir Norway"/>
        </authorList>
    </citation>
    <scope>NUCLEOTIDE SEQUENCE</scope>
</reference>
<evidence type="ECO:0000313" key="11">
    <source>
        <dbReference type="EMBL" id="CAK9277559.1"/>
    </source>
</evidence>
<keyword evidence="8" id="KW-0863">Zinc-finger</keyword>
<feature type="compositionally biased region" description="Basic residues" evidence="9">
    <location>
        <begin position="266"/>
        <end position="275"/>
    </location>
</feature>
<keyword evidence="5" id="KW-0805">Transcription regulation</keyword>
<keyword evidence="2" id="KW-0479">Metal-binding</keyword>
<keyword evidence="4" id="KW-0862">Zinc</keyword>
<keyword evidence="7" id="KW-0539">Nucleus</keyword>
<accession>A0ABP0XG05</accession>
<keyword evidence="6" id="KW-0804">Transcription</keyword>
<dbReference type="InterPro" id="IPR000315">
    <property type="entry name" value="Znf_B-box"/>
</dbReference>
<evidence type="ECO:0000259" key="10">
    <source>
        <dbReference type="PROSITE" id="PS50119"/>
    </source>
</evidence>